<reference evidence="4" key="2">
    <citation type="submission" date="2021-01" db="EMBL/GenBank/DDBJ databases">
        <authorList>
            <person name="Schikora-Tamarit M.A."/>
        </authorList>
    </citation>
    <scope>NUCLEOTIDE SEQUENCE</scope>
    <source>
        <strain evidence="4">CBS6075</strain>
    </source>
</reference>
<gene>
    <name evidence="4" type="ORF">OGAPHI_003540</name>
</gene>
<dbReference type="Proteomes" id="UP000769157">
    <property type="component" value="Unassembled WGS sequence"/>
</dbReference>
<feature type="compositionally biased region" description="Basic and acidic residues" evidence="2">
    <location>
        <begin position="65"/>
        <end position="76"/>
    </location>
</feature>
<dbReference type="Pfam" id="PF10197">
    <property type="entry name" value="Cir_N"/>
    <property type="match status" value="1"/>
</dbReference>
<feature type="domain" description="CBF1-interacting co-repressor CIR N-terminal" evidence="3">
    <location>
        <begin position="10"/>
        <end position="49"/>
    </location>
</feature>
<dbReference type="AlphaFoldDB" id="A0A9P8T521"/>
<dbReference type="SMART" id="SM01083">
    <property type="entry name" value="Cir_N"/>
    <property type="match status" value="1"/>
</dbReference>
<evidence type="ECO:0000256" key="1">
    <source>
        <dbReference type="ARBA" id="ARBA00020646"/>
    </source>
</evidence>
<reference evidence="4" key="1">
    <citation type="journal article" date="2021" name="Open Biol.">
        <title>Shared evolutionary footprints suggest mitochondrial oxidative damage underlies multiple complex I losses in fungi.</title>
        <authorList>
            <person name="Schikora-Tamarit M.A."/>
            <person name="Marcet-Houben M."/>
            <person name="Nosek J."/>
            <person name="Gabaldon T."/>
        </authorList>
    </citation>
    <scope>NUCLEOTIDE SEQUENCE</scope>
    <source>
        <strain evidence="4">CBS6075</strain>
    </source>
</reference>
<evidence type="ECO:0000313" key="4">
    <source>
        <dbReference type="EMBL" id="KAH3666543.1"/>
    </source>
</evidence>
<dbReference type="RefSeq" id="XP_046061674.1">
    <property type="nucleotide sequence ID" value="XM_046204525.1"/>
</dbReference>
<keyword evidence="5" id="KW-1185">Reference proteome</keyword>
<protein>
    <recommendedName>
        <fullName evidence="1">Pre-mRNA-splicing factor CWC25</fullName>
    </recommendedName>
</protein>
<feature type="compositionally biased region" description="Basic and acidic residues" evidence="2">
    <location>
        <begin position="122"/>
        <end position="136"/>
    </location>
</feature>
<accession>A0A9P8T521</accession>
<name>A0A9P8T521_9ASCO</name>
<dbReference type="GeneID" id="70235505"/>
<feature type="compositionally biased region" description="Basic residues" evidence="2">
    <location>
        <begin position="146"/>
        <end position="158"/>
    </location>
</feature>
<dbReference type="InterPro" id="IPR019339">
    <property type="entry name" value="CIR_N_dom"/>
</dbReference>
<organism evidence="4 5">
    <name type="scientific">Ogataea philodendri</name>
    <dbReference type="NCBI Taxonomy" id="1378263"/>
    <lineage>
        <taxon>Eukaryota</taxon>
        <taxon>Fungi</taxon>
        <taxon>Dikarya</taxon>
        <taxon>Ascomycota</taxon>
        <taxon>Saccharomycotina</taxon>
        <taxon>Pichiomycetes</taxon>
        <taxon>Pichiales</taxon>
        <taxon>Pichiaceae</taxon>
        <taxon>Ogataea</taxon>
    </lineage>
</organism>
<evidence type="ECO:0000256" key="2">
    <source>
        <dbReference type="SAM" id="MobiDB-lite"/>
    </source>
</evidence>
<proteinExistence type="predicted"/>
<sequence>MSSDLNLKKSWNPKLVKNREKVWEKEQDLLSKRKKQSALDSSVGQRSREPFNDSITDNSLPEIRWMYEENNSHTRSSEPSNIRNSGDTAQDYLNKLRPASHNSSRLKNKKPTDVSNAQYLDGKQKKNNDLRSEDPMTRFTNSLQRGTRRNASKVRKTRVSNYNELRK</sequence>
<dbReference type="EMBL" id="JAEUBE010000255">
    <property type="protein sequence ID" value="KAH3666543.1"/>
    <property type="molecule type" value="Genomic_DNA"/>
</dbReference>
<evidence type="ECO:0000313" key="5">
    <source>
        <dbReference type="Proteomes" id="UP000769157"/>
    </source>
</evidence>
<evidence type="ECO:0000259" key="3">
    <source>
        <dbReference type="SMART" id="SM01083"/>
    </source>
</evidence>
<comment type="caution">
    <text evidence="4">The sequence shown here is derived from an EMBL/GenBank/DDBJ whole genome shotgun (WGS) entry which is preliminary data.</text>
</comment>
<feature type="compositionally biased region" description="Polar residues" evidence="2">
    <location>
        <begin position="77"/>
        <end position="88"/>
    </location>
</feature>
<feature type="region of interest" description="Disordered" evidence="2">
    <location>
        <begin position="26"/>
        <end position="167"/>
    </location>
</feature>
<dbReference type="OrthoDB" id="21123at2759"/>